<protein>
    <recommendedName>
        <fullName evidence="10">UDP-N-acetylglucosamine--N-acetylmuramyl-(pentapeptide) pyrophosphoryl-undecaprenol N-acetylglucosamine transferase</fullName>
        <ecNumber evidence="10">2.4.1.227</ecNumber>
    </recommendedName>
    <alternativeName>
        <fullName evidence="10">Undecaprenyl-PP-MurNAc-pentapeptide-UDPGlcNAc GlcNAc transferase</fullName>
    </alternativeName>
</protein>
<reference evidence="13" key="2">
    <citation type="journal article" date="2021" name="PeerJ">
        <title>Extensive microbial diversity within the chicken gut microbiome revealed by metagenomics and culture.</title>
        <authorList>
            <person name="Gilroy R."/>
            <person name="Ravi A."/>
            <person name="Getino M."/>
            <person name="Pursley I."/>
            <person name="Horton D.L."/>
            <person name="Alikhan N.F."/>
            <person name="Baker D."/>
            <person name="Gharbi K."/>
            <person name="Hall N."/>
            <person name="Watson M."/>
            <person name="Adriaenssens E.M."/>
            <person name="Foster-Nyarko E."/>
            <person name="Jarju S."/>
            <person name="Secka A."/>
            <person name="Antonio M."/>
            <person name="Oren A."/>
            <person name="Chaudhuri R.R."/>
            <person name="La Ragione R."/>
            <person name="Hildebrand F."/>
            <person name="Pallen M.J."/>
        </authorList>
    </citation>
    <scope>NUCLEOTIDE SEQUENCE</scope>
    <source>
        <strain evidence="13">ChiHjej12B11-29160</strain>
    </source>
</reference>
<dbReference type="EMBL" id="DVMQ01000003">
    <property type="protein sequence ID" value="HIU23488.1"/>
    <property type="molecule type" value="Genomic_DNA"/>
</dbReference>
<evidence type="ECO:0000256" key="5">
    <source>
        <dbReference type="ARBA" id="ARBA00022960"/>
    </source>
</evidence>
<dbReference type="GO" id="GO:0005975">
    <property type="term" value="P:carbohydrate metabolic process"/>
    <property type="evidence" value="ECO:0007669"/>
    <property type="project" value="InterPro"/>
</dbReference>
<evidence type="ECO:0000256" key="1">
    <source>
        <dbReference type="ARBA" id="ARBA00022475"/>
    </source>
</evidence>
<keyword evidence="6 10" id="KW-0573">Peptidoglycan synthesis</keyword>
<evidence type="ECO:0000256" key="9">
    <source>
        <dbReference type="ARBA" id="ARBA00023316"/>
    </source>
</evidence>
<dbReference type="SUPFAM" id="SSF53756">
    <property type="entry name" value="UDP-Glycosyltransferase/glycogen phosphorylase"/>
    <property type="match status" value="1"/>
</dbReference>
<comment type="function">
    <text evidence="10">Cell wall formation. Catalyzes the transfer of a GlcNAc subunit on undecaprenyl-pyrophosphoryl-MurNAc-pentapeptide (lipid intermediate I) to form undecaprenyl-pyrophosphoryl-MurNAc-(pentapeptide)GlcNAc (lipid intermediate II).</text>
</comment>
<dbReference type="HAMAP" id="MF_00033">
    <property type="entry name" value="MurG"/>
    <property type="match status" value="1"/>
</dbReference>
<dbReference type="GO" id="GO:0071555">
    <property type="term" value="P:cell wall organization"/>
    <property type="evidence" value="ECO:0007669"/>
    <property type="project" value="UniProtKB-KW"/>
</dbReference>
<dbReference type="NCBIfam" id="TIGR01133">
    <property type="entry name" value="murG"/>
    <property type="match status" value="1"/>
</dbReference>
<evidence type="ECO:0000256" key="8">
    <source>
        <dbReference type="ARBA" id="ARBA00023306"/>
    </source>
</evidence>
<feature type="domain" description="Glycosyltransferase family 28 N-terminal" evidence="11">
    <location>
        <begin position="9"/>
        <end position="146"/>
    </location>
</feature>
<feature type="binding site" evidence="10">
    <location>
        <position position="175"/>
    </location>
    <ligand>
        <name>UDP-N-acetyl-alpha-D-glucosamine</name>
        <dbReference type="ChEBI" id="CHEBI:57705"/>
    </ligand>
</feature>
<dbReference type="Proteomes" id="UP000824078">
    <property type="component" value="Unassembled WGS sequence"/>
</dbReference>
<feature type="domain" description="Glycosyl transferase family 28 C-terminal" evidence="12">
    <location>
        <begin position="199"/>
        <end position="360"/>
    </location>
</feature>
<dbReference type="GO" id="GO:0005886">
    <property type="term" value="C:plasma membrane"/>
    <property type="evidence" value="ECO:0007669"/>
    <property type="project" value="UniProtKB-SubCell"/>
</dbReference>
<organism evidence="13 14">
    <name type="scientific">Candidatus Coprovicinus avistercoris</name>
    <dbReference type="NCBI Taxonomy" id="2840754"/>
    <lineage>
        <taxon>Bacteria</taxon>
        <taxon>Bacillati</taxon>
        <taxon>Actinomycetota</taxon>
        <taxon>Coriobacteriia</taxon>
        <taxon>Coriobacteriales</taxon>
        <taxon>Coriobacteriaceae</taxon>
        <taxon>Coriobacteriaceae incertae sedis</taxon>
        <taxon>Candidatus Coprovicinus</taxon>
    </lineage>
</organism>
<comment type="similarity">
    <text evidence="10">Belongs to the glycosyltransferase 28 family. MurG subfamily.</text>
</comment>
<dbReference type="GO" id="GO:0051301">
    <property type="term" value="P:cell division"/>
    <property type="evidence" value="ECO:0007669"/>
    <property type="project" value="UniProtKB-KW"/>
</dbReference>
<proteinExistence type="inferred from homology"/>
<accession>A0A9D1HVT6</accession>
<dbReference type="AlphaFoldDB" id="A0A9D1HVT6"/>
<dbReference type="GO" id="GO:0050511">
    <property type="term" value="F:undecaprenyldiphospho-muramoylpentapeptide beta-N-acetylglucosaminyltransferase activity"/>
    <property type="evidence" value="ECO:0007669"/>
    <property type="project" value="UniProtKB-UniRule"/>
</dbReference>
<dbReference type="PANTHER" id="PTHR21015:SF22">
    <property type="entry name" value="GLYCOSYLTRANSFERASE"/>
    <property type="match status" value="1"/>
</dbReference>
<evidence type="ECO:0000259" key="11">
    <source>
        <dbReference type="Pfam" id="PF03033"/>
    </source>
</evidence>
<dbReference type="GO" id="GO:0009252">
    <property type="term" value="P:peptidoglycan biosynthetic process"/>
    <property type="evidence" value="ECO:0007669"/>
    <property type="project" value="UniProtKB-UniRule"/>
</dbReference>
<dbReference type="InterPro" id="IPR004276">
    <property type="entry name" value="GlycoTrans_28_N"/>
</dbReference>
<keyword evidence="2 10" id="KW-0132">Cell division</keyword>
<evidence type="ECO:0000256" key="10">
    <source>
        <dbReference type="HAMAP-Rule" id="MF_00033"/>
    </source>
</evidence>
<evidence type="ECO:0000256" key="2">
    <source>
        <dbReference type="ARBA" id="ARBA00022618"/>
    </source>
</evidence>
<dbReference type="CDD" id="cd03785">
    <property type="entry name" value="GT28_MurG"/>
    <property type="match status" value="1"/>
</dbReference>
<gene>
    <name evidence="10 13" type="primary">murG</name>
    <name evidence="13" type="ORF">IAD17_00985</name>
</gene>
<dbReference type="PANTHER" id="PTHR21015">
    <property type="entry name" value="UDP-N-ACETYLGLUCOSAMINE--N-ACETYLMURAMYL-(PENTAPEPTIDE) PYROPHOSPHORYL-UNDECAPRENOL N-ACETYLGLUCOSAMINE TRANSFERASE 1"/>
    <property type="match status" value="1"/>
</dbReference>
<evidence type="ECO:0000313" key="13">
    <source>
        <dbReference type="EMBL" id="HIU23488.1"/>
    </source>
</evidence>
<evidence type="ECO:0000259" key="12">
    <source>
        <dbReference type="Pfam" id="PF04101"/>
    </source>
</evidence>
<keyword evidence="7 10" id="KW-0472">Membrane</keyword>
<dbReference type="GO" id="GO:0008360">
    <property type="term" value="P:regulation of cell shape"/>
    <property type="evidence" value="ECO:0007669"/>
    <property type="project" value="UniProtKB-KW"/>
</dbReference>
<dbReference type="InterPro" id="IPR007235">
    <property type="entry name" value="Glyco_trans_28_C"/>
</dbReference>
<comment type="caution">
    <text evidence="13">The sequence shown here is derived from an EMBL/GenBank/DDBJ whole genome shotgun (WGS) entry which is preliminary data.</text>
</comment>
<dbReference type="EC" id="2.4.1.227" evidence="10"/>
<feature type="binding site" evidence="10">
    <location>
        <position position="262"/>
    </location>
    <ligand>
        <name>UDP-N-acetyl-alpha-D-glucosamine</name>
        <dbReference type="ChEBI" id="CHEBI:57705"/>
    </ligand>
</feature>
<evidence type="ECO:0000256" key="6">
    <source>
        <dbReference type="ARBA" id="ARBA00022984"/>
    </source>
</evidence>
<keyword evidence="9 10" id="KW-0961">Cell wall biogenesis/degradation</keyword>
<reference evidence="13" key="1">
    <citation type="submission" date="2020-10" db="EMBL/GenBank/DDBJ databases">
        <authorList>
            <person name="Gilroy R."/>
        </authorList>
    </citation>
    <scope>NUCLEOTIDE SEQUENCE</scope>
    <source>
        <strain evidence="13">ChiHjej12B11-29160</strain>
    </source>
</reference>
<keyword evidence="3 10" id="KW-0328">Glycosyltransferase</keyword>
<keyword evidence="4 10" id="KW-0808">Transferase</keyword>
<feature type="binding site" evidence="10">
    <location>
        <position position="205"/>
    </location>
    <ligand>
        <name>UDP-N-acetyl-alpha-D-glucosamine</name>
        <dbReference type="ChEBI" id="CHEBI:57705"/>
    </ligand>
</feature>
<feature type="binding site" evidence="10">
    <location>
        <position position="307"/>
    </location>
    <ligand>
        <name>UDP-N-acetyl-alpha-D-glucosamine</name>
        <dbReference type="ChEBI" id="CHEBI:57705"/>
    </ligand>
</feature>
<dbReference type="Pfam" id="PF03033">
    <property type="entry name" value="Glyco_transf_28"/>
    <property type="match status" value="1"/>
</dbReference>
<dbReference type="Pfam" id="PF04101">
    <property type="entry name" value="Glyco_tran_28_C"/>
    <property type="match status" value="1"/>
</dbReference>
<keyword evidence="1 10" id="KW-1003">Cell membrane</keyword>
<evidence type="ECO:0000313" key="14">
    <source>
        <dbReference type="Proteomes" id="UP000824078"/>
    </source>
</evidence>
<comment type="subcellular location">
    <subcellularLocation>
        <location evidence="10">Cell membrane</location>
        <topology evidence="10">Peripheral membrane protein</topology>
        <orientation evidence="10">Cytoplasmic side</orientation>
    </subcellularLocation>
</comment>
<dbReference type="InterPro" id="IPR006009">
    <property type="entry name" value="GlcNAc_MurG"/>
</dbReference>
<keyword evidence="8 10" id="KW-0131">Cell cycle</keyword>
<comment type="caution">
    <text evidence="10">Lacks conserved residue(s) required for the propagation of feature annotation.</text>
</comment>
<feature type="binding site" evidence="10">
    <location>
        <position position="129"/>
    </location>
    <ligand>
        <name>UDP-N-acetyl-alpha-D-glucosamine</name>
        <dbReference type="ChEBI" id="CHEBI:57705"/>
    </ligand>
</feature>
<comment type="catalytic activity">
    <reaction evidence="10">
        <text>di-trans,octa-cis-undecaprenyl diphospho-N-acetyl-alpha-D-muramoyl-L-alanyl-D-glutamyl-meso-2,6-diaminopimeloyl-D-alanyl-D-alanine + UDP-N-acetyl-alpha-D-glucosamine = di-trans,octa-cis-undecaprenyl diphospho-[N-acetyl-alpha-D-glucosaminyl-(1-&gt;4)]-N-acetyl-alpha-D-muramoyl-L-alanyl-D-glutamyl-meso-2,6-diaminopimeloyl-D-alanyl-D-alanine + UDP + H(+)</text>
        <dbReference type="Rhea" id="RHEA:31227"/>
        <dbReference type="ChEBI" id="CHEBI:15378"/>
        <dbReference type="ChEBI" id="CHEBI:57705"/>
        <dbReference type="ChEBI" id="CHEBI:58223"/>
        <dbReference type="ChEBI" id="CHEBI:61387"/>
        <dbReference type="ChEBI" id="CHEBI:61388"/>
        <dbReference type="EC" id="2.4.1.227"/>
    </reaction>
</comment>
<evidence type="ECO:0000256" key="4">
    <source>
        <dbReference type="ARBA" id="ARBA00022679"/>
    </source>
</evidence>
<dbReference type="Gene3D" id="3.40.50.2000">
    <property type="entry name" value="Glycogen Phosphorylase B"/>
    <property type="match status" value="2"/>
</dbReference>
<sequence>MLSSHSLEIAIAAGGTAGHVNPALALAEELRNRGHHVTFYGQPTRLEARLVPEAGFDFVPITVTGFDRSRPWTLVSSLVRIAAARRTLGRRFAQVGLPDVAVGFGAYVELPLIEWCHAHRVPCVIHEQNSAPGLANKVSARIANTICVAFPHALDVFKPLVSQGASLVVTGNPVRSSVISAERGAAREQLGISDEERLLLVFGGSLGAAHLNKALASLKADILSRPDVHVIHSTGADGYDEALSELQLSDEEQHRWNVVPYISDMGAMLAAADLVVSRAGASSVAEIAALAVPSILVPYPFATADHQTTNAHYLVDCGAARLVPDDELDSPVFSSELLELLDSPQTREEMREAARSLAQDRAAEALADQVESVVPDTPSNTDAIK</sequence>
<comment type="pathway">
    <text evidence="10">Cell wall biogenesis; peptidoglycan biosynthesis.</text>
</comment>
<feature type="binding site" evidence="10">
    <location>
        <begin position="16"/>
        <end position="18"/>
    </location>
    <ligand>
        <name>UDP-N-acetyl-alpha-D-glucosamine</name>
        <dbReference type="ChEBI" id="CHEBI:57705"/>
    </ligand>
</feature>
<name>A0A9D1HVT6_9ACTN</name>
<evidence type="ECO:0000256" key="3">
    <source>
        <dbReference type="ARBA" id="ARBA00022676"/>
    </source>
</evidence>
<keyword evidence="5 10" id="KW-0133">Cell shape</keyword>
<evidence type="ECO:0000256" key="7">
    <source>
        <dbReference type="ARBA" id="ARBA00023136"/>
    </source>
</evidence>